<evidence type="ECO:0000256" key="2">
    <source>
        <dbReference type="SAM" id="SignalP"/>
    </source>
</evidence>
<proteinExistence type="predicted"/>
<feature type="region of interest" description="Disordered" evidence="1">
    <location>
        <begin position="95"/>
        <end position="115"/>
    </location>
</feature>
<name>A0A1I6NYS9_9RHOB</name>
<dbReference type="RefSeq" id="WP_245696116.1">
    <property type="nucleotide sequence ID" value="NZ_FNCL01000008.1"/>
</dbReference>
<dbReference type="AlphaFoldDB" id="A0A1I6NYS9"/>
<feature type="chain" id="PRO_5011745531" description="NADH dehydrogenase" evidence="2">
    <location>
        <begin position="20"/>
        <end position="115"/>
    </location>
</feature>
<keyword evidence="4" id="KW-1185">Reference proteome</keyword>
<sequence length="115" mass="11955">MMIRVSTALAALGLLTACAMPPKGTDEQDLLAWDDAVTSIGCELISESDYQPVELQSGLSRDQVQKIASYKVKTEQAVRTETGGVRLVTGSCAPASEAPLSEPVADAETAETAAG</sequence>
<evidence type="ECO:0000256" key="1">
    <source>
        <dbReference type="SAM" id="MobiDB-lite"/>
    </source>
</evidence>
<accession>A0A1I6NYS9</accession>
<feature type="signal peptide" evidence="2">
    <location>
        <begin position="1"/>
        <end position="19"/>
    </location>
</feature>
<dbReference type="PROSITE" id="PS51257">
    <property type="entry name" value="PROKAR_LIPOPROTEIN"/>
    <property type="match status" value="1"/>
</dbReference>
<organism evidence="3 4">
    <name type="scientific">Alloyangia pacifica</name>
    <dbReference type="NCBI Taxonomy" id="311180"/>
    <lineage>
        <taxon>Bacteria</taxon>
        <taxon>Pseudomonadati</taxon>
        <taxon>Pseudomonadota</taxon>
        <taxon>Alphaproteobacteria</taxon>
        <taxon>Rhodobacterales</taxon>
        <taxon>Roseobacteraceae</taxon>
        <taxon>Alloyangia</taxon>
    </lineage>
</organism>
<dbReference type="STRING" id="311180.SAMN04488050_101194"/>
<evidence type="ECO:0000313" key="4">
    <source>
        <dbReference type="Proteomes" id="UP000199392"/>
    </source>
</evidence>
<protein>
    <recommendedName>
        <fullName evidence="5">NADH dehydrogenase</fullName>
    </recommendedName>
</protein>
<dbReference type="Proteomes" id="UP000199392">
    <property type="component" value="Unassembled WGS sequence"/>
</dbReference>
<gene>
    <name evidence="3" type="ORF">SAMN04488050_101194</name>
</gene>
<dbReference type="EMBL" id="FOZW01000001">
    <property type="protein sequence ID" value="SFS33123.1"/>
    <property type="molecule type" value="Genomic_DNA"/>
</dbReference>
<keyword evidence="2" id="KW-0732">Signal</keyword>
<reference evidence="4" key="1">
    <citation type="submission" date="2016-10" db="EMBL/GenBank/DDBJ databases">
        <authorList>
            <person name="Varghese N."/>
            <person name="Submissions S."/>
        </authorList>
    </citation>
    <scope>NUCLEOTIDE SEQUENCE [LARGE SCALE GENOMIC DNA]</scope>
    <source>
        <strain evidence="4">DSM 26894</strain>
    </source>
</reference>
<evidence type="ECO:0000313" key="3">
    <source>
        <dbReference type="EMBL" id="SFS33123.1"/>
    </source>
</evidence>
<evidence type="ECO:0008006" key="5">
    <source>
        <dbReference type="Google" id="ProtNLM"/>
    </source>
</evidence>